<keyword evidence="2" id="KW-1185">Reference proteome</keyword>
<evidence type="ECO:0000313" key="2">
    <source>
        <dbReference type="Proteomes" id="UP000314294"/>
    </source>
</evidence>
<dbReference type="AlphaFoldDB" id="A0A4Z2ISX1"/>
<proteinExistence type="predicted"/>
<gene>
    <name evidence="1" type="ORF">EYF80_008936</name>
</gene>
<organism evidence="1 2">
    <name type="scientific">Liparis tanakae</name>
    <name type="common">Tanaka's snailfish</name>
    <dbReference type="NCBI Taxonomy" id="230148"/>
    <lineage>
        <taxon>Eukaryota</taxon>
        <taxon>Metazoa</taxon>
        <taxon>Chordata</taxon>
        <taxon>Craniata</taxon>
        <taxon>Vertebrata</taxon>
        <taxon>Euteleostomi</taxon>
        <taxon>Actinopterygii</taxon>
        <taxon>Neopterygii</taxon>
        <taxon>Teleostei</taxon>
        <taxon>Neoteleostei</taxon>
        <taxon>Acanthomorphata</taxon>
        <taxon>Eupercaria</taxon>
        <taxon>Perciformes</taxon>
        <taxon>Cottioidei</taxon>
        <taxon>Cottales</taxon>
        <taxon>Liparidae</taxon>
        <taxon>Liparis</taxon>
    </lineage>
</organism>
<sequence length="247" mass="26324">MDCGVVGAVEVGEECWGEGGGRKGPRGAADTCCSPGGAKEQQIIETLTSMPCLTVSACEAERKTWGGGIEALQWAYYSAPGAVPGPGYLGHVQKSYTQLLMQTLLTGDQTQLQSQTGPFLHASGWITVAPLKQSIVRLFQAMMESVSGMASKNSLPIAVSSSIPLSQRGWLSPTSADILIWSQFPLSLFTSSSSSGTWPSCAQAFHVWYLEEKATMRDAKMARGSRTSWITLTSRRGSSTRGCNVSS</sequence>
<accession>A0A4Z2ISX1</accession>
<reference evidence="1 2" key="1">
    <citation type="submission" date="2019-03" db="EMBL/GenBank/DDBJ databases">
        <title>First draft genome of Liparis tanakae, snailfish: a comprehensive survey of snailfish specific genes.</title>
        <authorList>
            <person name="Kim W."/>
            <person name="Song I."/>
            <person name="Jeong J.-H."/>
            <person name="Kim D."/>
            <person name="Kim S."/>
            <person name="Ryu S."/>
            <person name="Song J.Y."/>
            <person name="Lee S.K."/>
        </authorList>
    </citation>
    <scope>NUCLEOTIDE SEQUENCE [LARGE SCALE GENOMIC DNA]</scope>
    <source>
        <tissue evidence="1">Muscle</tissue>
    </source>
</reference>
<dbReference type="Proteomes" id="UP000314294">
    <property type="component" value="Unassembled WGS sequence"/>
</dbReference>
<name>A0A4Z2ISX1_9TELE</name>
<protein>
    <submittedName>
        <fullName evidence="1">Uncharacterized protein</fullName>
    </submittedName>
</protein>
<evidence type="ECO:0000313" key="1">
    <source>
        <dbReference type="EMBL" id="TNN80931.1"/>
    </source>
</evidence>
<comment type="caution">
    <text evidence="1">The sequence shown here is derived from an EMBL/GenBank/DDBJ whole genome shotgun (WGS) entry which is preliminary data.</text>
</comment>
<dbReference type="EMBL" id="SRLO01000050">
    <property type="protein sequence ID" value="TNN80931.1"/>
    <property type="molecule type" value="Genomic_DNA"/>
</dbReference>